<proteinExistence type="predicted"/>
<name>A0A8H6AKA2_9HELO</name>
<feature type="compositionally biased region" description="Polar residues" evidence="1">
    <location>
        <begin position="1"/>
        <end position="14"/>
    </location>
</feature>
<dbReference type="RefSeq" id="XP_037188222.1">
    <property type="nucleotide sequence ID" value="XM_037341410.1"/>
</dbReference>
<evidence type="ECO:0000313" key="2">
    <source>
        <dbReference type="EMBL" id="KAF5869273.1"/>
    </source>
</evidence>
<dbReference type="EMBL" id="JABFCT010000017">
    <property type="protein sequence ID" value="KAF5869273.1"/>
    <property type="molecule type" value="Genomic_DNA"/>
</dbReference>
<keyword evidence="3" id="KW-1185">Reference proteome</keyword>
<dbReference type="AlphaFoldDB" id="A0A8H6AKA2"/>
<comment type="caution">
    <text evidence="2">The sequence shown here is derived from an EMBL/GenBank/DDBJ whole genome shotgun (WGS) entry which is preliminary data.</text>
</comment>
<evidence type="ECO:0000313" key="3">
    <source>
        <dbReference type="Proteomes" id="UP000531561"/>
    </source>
</evidence>
<dbReference type="Proteomes" id="UP000531561">
    <property type="component" value="Unassembled WGS sequence"/>
</dbReference>
<protein>
    <submittedName>
        <fullName evidence="2">Uncharacterized protein</fullName>
    </submittedName>
</protein>
<dbReference type="GeneID" id="59265102"/>
<feature type="region of interest" description="Disordered" evidence="1">
    <location>
        <begin position="1"/>
        <end position="103"/>
    </location>
</feature>
<sequence length="103" mass="10654">MERRSANNSSTTHSGGASGRNGGDGPERYGQSGRSHLDPTGNKPKQNSGGSAGGSRGSGSHKIDDRAAGKKPRANYNDRATASIVEKNGNTETASKKRQTIVT</sequence>
<accession>A0A8H6AKA2</accession>
<reference evidence="2 3" key="1">
    <citation type="journal article" date="2020" name="Phytopathology">
        <title>A high-quality genome resource of Botrytis fragariae, a new and rapidly spreading fungal pathogen causing strawberry gray mold in the U.S.A.</title>
        <authorList>
            <person name="Wu Y."/>
            <person name="Saski C.A."/>
            <person name="Schnabel G."/>
            <person name="Xiao S."/>
            <person name="Hu M."/>
        </authorList>
    </citation>
    <scope>NUCLEOTIDE SEQUENCE [LARGE SCALE GENOMIC DNA]</scope>
    <source>
        <strain evidence="2 3">BVB16</strain>
    </source>
</reference>
<gene>
    <name evidence="2" type="ORF">Bfra_011081</name>
</gene>
<organism evidence="2 3">
    <name type="scientific">Botrytis fragariae</name>
    <dbReference type="NCBI Taxonomy" id="1964551"/>
    <lineage>
        <taxon>Eukaryota</taxon>
        <taxon>Fungi</taxon>
        <taxon>Dikarya</taxon>
        <taxon>Ascomycota</taxon>
        <taxon>Pezizomycotina</taxon>
        <taxon>Leotiomycetes</taxon>
        <taxon>Helotiales</taxon>
        <taxon>Sclerotiniaceae</taxon>
        <taxon>Botrytis</taxon>
    </lineage>
</organism>
<evidence type="ECO:0000256" key="1">
    <source>
        <dbReference type="SAM" id="MobiDB-lite"/>
    </source>
</evidence>